<dbReference type="Pfam" id="PF06089">
    <property type="entry name" value="Asparaginase_II"/>
    <property type="match status" value="1"/>
</dbReference>
<proteinExistence type="predicted"/>
<keyword evidence="2" id="KW-1185">Reference proteome</keyword>
<sequence length="337" mass="35641">MIGQGFDILAESTRGGHVESVHAGAVAVVDTAGRLLYSAGDPDFPAFTRSTIKPFQALPLLRAGGHEKFRFGSREIALLCASHSGEDMHTSVVQRMLHEAGCDEHHLRCGCHVPLRYGTGEAPPAGMSFNQLHNNCSGKHAGFLAYCVQHGLPLDSYLDPSHPLQQAVRRSVASAARLPETALITGTDGCSAPNFALPLSRLAHAYARLSQGEGDTEAGDLYGLLFAAMTGHPELVSGSGRGDLAFMRTAPGDWVAKGGAEAVQVLGIRSAGIGIAVKIADGGARALYPATIAVLRDIGLLPDPSATPLREWEQPALKNLRGLQTGVLRATLRLRRH</sequence>
<organism evidence="1 2">
    <name type="scientific">Noviherbaspirillum aridicola</name>
    <dbReference type="NCBI Taxonomy" id="2849687"/>
    <lineage>
        <taxon>Bacteria</taxon>
        <taxon>Pseudomonadati</taxon>
        <taxon>Pseudomonadota</taxon>
        <taxon>Betaproteobacteria</taxon>
        <taxon>Burkholderiales</taxon>
        <taxon>Oxalobacteraceae</taxon>
        <taxon>Noviherbaspirillum</taxon>
    </lineage>
</organism>
<dbReference type="PANTHER" id="PTHR42110:SF1">
    <property type="entry name" value="L-ASPARAGINASE, PUTATIVE (AFU_ORTHOLOGUE AFUA_3G11890)-RELATED"/>
    <property type="match status" value="1"/>
</dbReference>
<accession>A0ABQ4Q0X5</accession>
<name>A0ABQ4Q0X5_9BURK</name>
<gene>
    <name evidence="1" type="ORF">NCCP691_08460</name>
</gene>
<protein>
    <submittedName>
        <fullName evidence="1">Asparaginase</fullName>
    </submittedName>
</protein>
<dbReference type="Proteomes" id="UP000887222">
    <property type="component" value="Unassembled WGS sequence"/>
</dbReference>
<evidence type="ECO:0000313" key="2">
    <source>
        <dbReference type="Proteomes" id="UP000887222"/>
    </source>
</evidence>
<dbReference type="EMBL" id="BPMK01000003">
    <property type="protein sequence ID" value="GIZ50832.1"/>
    <property type="molecule type" value="Genomic_DNA"/>
</dbReference>
<dbReference type="InterPro" id="IPR010349">
    <property type="entry name" value="Asparaginase_II"/>
</dbReference>
<reference evidence="1 2" key="1">
    <citation type="journal article" date="2022" name="Int. J. Syst. Evol. Microbiol.">
        <title>Noviherbaspirillum aridicola sp. nov., isolated from an arid soil in Pakistan.</title>
        <authorList>
            <person name="Khan I.U."/>
            <person name="Saqib M."/>
            <person name="Amin A."/>
            <person name="Hussain F."/>
            <person name="Li L."/>
            <person name="Liu Y.H."/>
            <person name="Fang B.Z."/>
            <person name="Ahmed I."/>
            <person name="Li W.J."/>
        </authorList>
    </citation>
    <scope>NUCLEOTIDE SEQUENCE [LARGE SCALE GENOMIC DNA]</scope>
    <source>
        <strain evidence="1 2">NCCP-691</strain>
    </source>
</reference>
<dbReference type="PANTHER" id="PTHR42110">
    <property type="entry name" value="L-ASPARAGINASE, PUTATIVE (AFU_ORTHOLOGUE AFUA_3G11890)-RELATED"/>
    <property type="match status" value="1"/>
</dbReference>
<evidence type="ECO:0000313" key="1">
    <source>
        <dbReference type="EMBL" id="GIZ50832.1"/>
    </source>
</evidence>
<dbReference type="RefSeq" id="WP_220807003.1">
    <property type="nucleotide sequence ID" value="NZ_BPMK01000003.1"/>
</dbReference>
<comment type="caution">
    <text evidence="1">The sequence shown here is derived from an EMBL/GenBank/DDBJ whole genome shotgun (WGS) entry which is preliminary data.</text>
</comment>